<proteinExistence type="predicted"/>
<protein>
    <submittedName>
        <fullName evidence="1">Uncharacterized protein</fullName>
    </submittedName>
</protein>
<dbReference type="Proteomes" id="UP000028045">
    <property type="component" value="Unassembled WGS sequence"/>
</dbReference>
<evidence type="ECO:0000313" key="2">
    <source>
        <dbReference type="Proteomes" id="UP000028045"/>
    </source>
</evidence>
<keyword evidence="2" id="KW-1185">Reference proteome</keyword>
<sequence length="92" mass="10400">MEQEYLDALSNEEHKLYVLKNEVIRGFGRNTRSAMSINSAMLYRLILVSTDNGSTKPDMNPTLNMKMSALSKSTPTQFKDGTPFPHHAVRLL</sequence>
<organism evidence="1 2">
    <name type="scientific">Stachybotrys chartarum (strain CBS 109288 / IBT 7711)</name>
    <name type="common">Toxic black mold</name>
    <name type="synonym">Stilbospora chartarum</name>
    <dbReference type="NCBI Taxonomy" id="1280523"/>
    <lineage>
        <taxon>Eukaryota</taxon>
        <taxon>Fungi</taxon>
        <taxon>Dikarya</taxon>
        <taxon>Ascomycota</taxon>
        <taxon>Pezizomycotina</taxon>
        <taxon>Sordariomycetes</taxon>
        <taxon>Hypocreomycetidae</taxon>
        <taxon>Hypocreales</taxon>
        <taxon>Stachybotryaceae</taxon>
        <taxon>Stachybotrys</taxon>
    </lineage>
</organism>
<evidence type="ECO:0000313" key="1">
    <source>
        <dbReference type="EMBL" id="KEY66818.1"/>
    </source>
</evidence>
<dbReference type="EMBL" id="KL648644">
    <property type="protein sequence ID" value="KEY66818.1"/>
    <property type="molecule type" value="Genomic_DNA"/>
</dbReference>
<gene>
    <name evidence="1" type="ORF">S7711_11414</name>
</gene>
<dbReference type="HOGENOM" id="CLU_2414737_0_0_1"/>
<dbReference type="AlphaFoldDB" id="A0A084AND9"/>
<accession>A0A084AND9</accession>
<name>A0A084AND9_STACB</name>
<reference evidence="1 2" key="1">
    <citation type="journal article" date="2014" name="BMC Genomics">
        <title>Comparative genome sequencing reveals chemotype-specific gene clusters in the toxigenic black mold Stachybotrys.</title>
        <authorList>
            <person name="Semeiks J."/>
            <person name="Borek D."/>
            <person name="Otwinowski Z."/>
            <person name="Grishin N.V."/>
        </authorList>
    </citation>
    <scope>NUCLEOTIDE SEQUENCE [LARGE SCALE GENOMIC DNA]</scope>
    <source>
        <strain evidence="2">CBS 109288 / IBT 7711</strain>
    </source>
</reference>